<dbReference type="GO" id="GO:0046653">
    <property type="term" value="P:tetrahydrofolate metabolic process"/>
    <property type="evidence" value="ECO:0007669"/>
    <property type="project" value="InterPro"/>
</dbReference>
<proteinExistence type="predicted"/>
<dbReference type="Pfam" id="PF04267">
    <property type="entry name" value="SoxD"/>
    <property type="match status" value="1"/>
</dbReference>
<keyword evidence="2" id="KW-1185">Reference proteome</keyword>
<dbReference type="RefSeq" id="WP_184398343.1">
    <property type="nucleotide sequence ID" value="NZ_BAAAJD010000080.1"/>
</dbReference>
<dbReference type="InterPro" id="IPR038561">
    <property type="entry name" value="SoxD_sf"/>
</dbReference>
<evidence type="ECO:0000313" key="1">
    <source>
        <dbReference type="EMBL" id="MBB5435492.1"/>
    </source>
</evidence>
<gene>
    <name evidence="1" type="ORF">HDA36_005640</name>
</gene>
<protein>
    <submittedName>
        <fullName evidence="1">Heterotetrameric sarcosine oxidase delta subunit</fullName>
    </submittedName>
</protein>
<dbReference type="Gene3D" id="3.30.2270.10">
    <property type="entry name" value="Folate-binding superfamily"/>
    <property type="match status" value="1"/>
</dbReference>
<dbReference type="GO" id="GO:0008115">
    <property type="term" value="F:sarcosine oxidase activity"/>
    <property type="evidence" value="ECO:0007669"/>
    <property type="project" value="InterPro"/>
</dbReference>
<organism evidence="1 2">
    <name type="scientific">Nocardiopsis composta</name>
    <dbReference type="NCBI Taxonomy" id="157465"/>
    <lineage>
        <taxon>Bacteria</taxon>
        <taxon>Bacillati</taxon>
        <taxon>Actinomycetota</taxon>
        <taxon>Actinomycetes</taxon>
        <taxon>Streptosporangiales</taxon>
        <taxon>Nocardiopsidaceae</taxon>
        <taxon>Nocardiopsis</taxon>
    </lineage>
</organism>
<dbReference type="Proteomes" id="UP000572635">
    <property type="component" value="Unassembled WGS sequence"/>
</dbReference>
<accession>A0A7W8VGH3</accession>
<comment type="caution">
    <text evidence="1">The sequence shown here is derived from an EMBL/GenBank/DDBJ whole genome shotgun (WGS) entry which is preliminary data.</text>
</comment>
<evidence type="ECO:0000313" key="2">
    <source>
        <dbReference type="Proteomes" id="UP000572635"/>
    </source>
</evidence>
<dbReference type="InterPro" id="IPR006279">
    <property type="entry name" value="SoxD"/>
</dbReference>
<reference evidence="1 2" key="1">
    <citation type="submission" date="2020-08" db="EMBL/GenBank/DDBJ databases">
        <title>Sequencing the genomes of 1000 actinobacteria strains.</title>
        <authorList>
            <person name="Klenk H.-P."/>
        </authorList>
    </citation>
    <scope>NUCLEOTIDE SEQUENCE [LARGE SCALE GENOMIC DNA]</scope>
    <source>
        <strain evidence="1 2">DSM 44551</strain>
    </source>
</reference>
<dbReference type="EMBL" id="JACHDB010000002">
    <property type="protein sequence ID" value="MBB5435492.1"/>
    <property type="molecule type" value="Genomic_DNA"/>
</dbReference>
<name>A0A7W8VGH3_9ACTN</name>
<sequence>MLLIPCPWCGPRDECEFRYGGQSHIAHPAAPASLTDAEWADYLFFRDNPEGLFTERWFHRAGCRRWCDVVRHTADYRVLASAPCRGGPSAEGEW</sequence>
<dbReference type="AlphaFoldDB" id="A0A7W8VGH3"/>